<dbReference type="OrthoDB" id="558011at2"/>
<gene>
    <name evidence="2" type="ORF">D3272_08365</name>
</gene>
<feature type="transmembrane region" description="Helical" evidence="1">
    <location>
        <begin position="12"/>
        <end position="32"/>
    </location>
</feature>
<keyword evidence="1" id="KW-0812">Transmembrane</keyword>
<organism evidence="2 3">
    <name type="scientific">Lichenibacterium ramalinae</name>
    <dbReference type="NCBI Taxonomy" id="2316527"/>
    <lineage>
        <taxon>Bacteria</taxon>
        <taxon>Pseudomonadati</taxon>
        <taxon>Pseudomonadota</taxon>
        <taxon>Alphaproteobacteria</taxon>
        <taxon>Hyphomicrobiales</taxon>
        <taxon>Lichenihabitantaceae</taxon>
        <taxon>Lichenibacterium</taxon>
    </lineage>
</organism>
<accession>A0A4Q2RGC8</accession>
<evidence type="ECO:0000313" key="3">
    <source>
        <dbReference type="Proteomes" id="UP000289411"/>
    </source>
</evidence>
<dbReference type="Pfam" id="PF11750">
    <property type="entry name" value="DUF3307"/>
    <property type="match status" value="1"/>
</dbReference>
<reference evidence="2 3" key="1">
    <citation type="submission" date="2018-09" db="EMBL/GenBank/DDBJ databases">
        <authorList>
            <person name="Grouzdev D.S."/>
            <person name="Krutkina M.S."/>
        </authorList>
    </citation>
    <scope>NUCLEOTIDE SEQUENCE [LARGE SCALE GENOMIC DNA]</scope>
    <source>
        <strain evidence="2 3">RmlP001</strain>
    </source>
</reference>
<dbReference type="Proteomes" id="UP000289411">
    <property type="component" value="Unassembled WGS sequence"/>
</dbReference>
<dbReference type="EMBL" id="QYBC01000006">
    <property type="protein sequence ID" value="RYB05614.1"/>
    <property type="molecule type" value="Genomic_DNA"/>
</dbReference>
<keyword evidence="3" id="KW-1185">Reference proteome</keyword>
<dbReference type="InterPro" id="IPR021737">
    <property type="entry name" value="Phage_phiKZ_Orf197"/>
</dbReference>
<reference evidence="2 3" key="2">
    <citation type="submission" date="2019-02" db="EMBL/GenBank/DDBJ databases">
        <title>'Lichenibacterium ramalinii' gen. nov. sp. nov., 'Lichenibacterium minor' gen. nov. sp. nov.</title>
        <authorList>
            <person name="Pankratov T."/>
        </authorList>
    </citation>
    <scope>NUCLEOTIDE SEQUENCE [LARGE SCALE GENOMIC DNA]</scope>
    <source>
        <strain evidence="2 3">RmlP001</strain>
    </source>
</reference>
<keyword evidence="1" id="KW-0472">Membrane</keyword>
<sequence length="137" mass="14889">MLNLSDALPPAAVHAVLALAGLSALFAVKHLVADFLMQTSRMARGKERRAGWMAPLAAHVSCHAGLTLLIVLAVAPHLWWLTAVDFSIHIAVDRAKTAIAQRPGFTPDQPRFWWLLGLDQCLHQLTNIGLATALMLL</sequence>
<name>A0A4Q2RGC8_9HYPH</name>
<proteinExistence type="predicted"/>
<evidence type="ECO:0000313" key="2">
    <source>
        <dbReference type="EMBL" id="RYB05614.1"/>
    </source>
</evidence>
<comment type="caution">
    <text evidence="2">The sequence shown here is derived from an EMBL/GenBank/DDBJ whole genome shotgun (WGS) entry which is preliminary data.</text>
</comment>
<protein>
    <submittedName>
        <fullName evidence="2">DUF3307 domain-containing protein</fullName>
    </submittedName>
</protein>
<feature type="transmembrane region" description="Helical" evidence="1">
    <location>
        <begin position="52"/>
        <end position="75"/>
    </location>
</feature>
<dbReference type="AlphaFoldDB" id="A0A4Q2RGC8"/>
<keyword evidence="1" id="KW-1133">Transmembrane helix</keyword>
<dbReference type="RefSeq" id="WP_129218718.1">
    <property type="nucleotide sequence ID" value="NZ_QYBC01000006.1"/>
</dbReference>
<evidence type="ECO:0000256" key="1">
    <source>
        <dbReference type="SAM" id="Phobius"/>
    </source>
</evidence>